<evidence type="ECO:0000313" key="1">
    <source>
        <dbReference type="EMBL" id="AXQ85571.1"/>
    </source>
</evidence>
<geneLocation type="plasmid" evidence="1">
    <name>pVb1636</name>
</geneLocation>
<dbReference type="RefSeq" id="WP_165761826.1">
    <property type="nucleotide sequence ID" value="NZ_JABCMA010000029.1"/>
</dbReference>
<dbReference type="AlphaFoldDB" id="A0A510BP14"/>
<evidence type="ECO:0000313" key="2">
    <source>
        <dbReference type="EMBL" id="NMR75796.1"/>
    </source>
</evidence>
<protein>
    <submittedName>
        <fullName evidence="1">Uncharacterized protein</fullName>
    </submittedName>
</protein>
<evidence type="ECO:0000313" key="3">
    <source>
        <dbReference type="Proteomes" id="UP000565155"/>
    </source>
</evidence>
<dbReference type="Proteomes" id="UP000565155">
    <property type="component" value="Unassembled WGS sequence"/>
</dbReference>
<dbReference type="EMBL" id="MH548371">
    <property type="protein sequence ID" value="AXQ85571.1"/>
    <property type="molecule type" value="Genomic_DNA"/>
</dbReference>
<gene>
    <name evidence="2" type="ORF">HKB35_19480</name>
</gene>
<name>A0A510BP14_VIBAL</name>
<reference evidence="1" key="1">
    <citation type="submission" date="2018-06" db="EMBL/GenBank/DDBJ databases">
        <title>Genetic characterization of a blaCTX-M-14-carrying plasmid in Vibrio alginolyticus.</title>
        <authorList>
            <person name="Zheng Z."/>
            <person name="Li R."/>
            <person name="Chen S."/>
        </authorList>
    </citation>
    <scope>NUCLEOTIDE SEQUENCE</scope>
    <source>
        <strain evidence="1">Vb1636</strain>
        <plasmid evidence="1">pVb1636</plasmid>
    </source>
</reference>
<sequence>MAFEIKIPGSEKSYDRAVKKDGEWIGLFSGEKFTDIQKKHPKAEIVPKPMKKSRSR</sequence>
<reference evidence="2 3" key="2">
    <citation type="submission" date="2020-04" db="EMBL/GenBank/DDBJ databases">
        <title>Whole-genome sequencing of Vibrio spp. from China reveals different genetic environments of blaCTX-M-14 among diverse lineages.</title>
        <authorList>
            <person name="Zheng Z."/>
            <person name="Ye L."/>
            <person name="Chen S."/>
        </authorList>
    </citation>
    <scope>NUCLEOTIDE SEQUENCE [LARGE SCALE GENOMIC DNA]</scope>
    <source>
        <strain evidence="2 3">Vb1636</strain>
    </source>
</reference>
<accession>A0A510BP14</accession>
<organism evidence="1">
    <name type="scientific">Vibrio alginolyticus</name>
    <dbReference type="NCBI Taxonomy" id="663"/>
    <lineage>
        <taxon>Bacteria</taxon>
        <taxon>Pseudomonadati</taxon>
        <taxon>Pseudomonadota</taxon>
        <taxon>Gammaproteobacteria</taxon>
        <taxon>Vibrionales</taxon>
        <taxon>Vibrionaceae</taxon>
        <taxon>Vibrio</taxon>
    </lineage>
</organism>
<keyword evidence="1" id="KW-0614">Plasmid</keyword>
<dbReference type="EMBL" id="JABCMA010000029">
    <property type="protein sequence ID" value="NMR75796.1"/>
    <property type="molecule type" value="Genomic_DNA"/>
</dbReference>
<proteinExistence type="predicted"/>